<feature type="compositionally biased region" description="Basic and acidic residues" evidence="1">
    <location>
        <begin position="250"/>
        <end position="261"/>
    </location>
</feature>
<reference evidence="2" key="1">
    <citation type="journal article" date="2020" name="Fungal Divers.">
        <title>Resolving the Mortierellaceae phylogeny through synthesis of multi-gene phylogenetics and phylogenomics.</title>
        <authorList>
            <person name="Vandepol N."/>
            <person name="Liber J."/>
            <person name="Desiro A."/>
            <person name="Na H."/>
            <person name="Kennedy M."/>
            <person name="Barry K."/>
            <person name="Grigoriev I.V."/>
            <person name="Miller A.N."/>
            <person name="O'Donnell K."/>
            <person name="Stajich J.E."/>
            <person name="Bonito G."/>
        </authorList>
    </citation>
    <scope>NUCLEOTIDE SEQUENCE</scope>
    <source>
        <strain evidence="2">MES-2147</strain>
    </source>
</reference>
<protein>
    <submittedName>
        <fullName evidence="2">Uncharacterized protein</fullName>
    </submittedName>
</protein>
<feature type="non-terminal residue" evidence="2">
    <location>
        <position position="417"/>
    </location>
</feature>
<feature type="compositionally biased region" description="Polar residues" evidence="1">
    <location>
        <begin position="262"/>
        <end position="273"/>
    </location>
</feature>
<sequence length="417" mass="46002">PGAAAFEGYDSQRFHRLDAQIKRSKSLRDMMGGKILALHQRSIPSMKFTLETIRGMEDQNIHIGVIHNAIVYEVRHAKNWNNAYTILKEYVPPLANAVQRAAENPNNAPKKRITLLDARRHDSNPLTMRPTDEDLRLARRSIATLVRFAPSVSESRTVFMYLLKLKPPLRDDKTINHCLGSLIFQYNTERNPEVRKLGVDFVQVALQRGMGAPGYDAATGFNKPARNTHETFLASGRRGQPQFNQAQRVDASRIQRERETSGRPTSLQSSQQHQTERHLMSPVQPSQGQPAPSNRKVMNENHHVGKCNLVDSAQTSTDHPAVSTDDGCDDQSARHSSVSGQPPTTGAYRGGSNNTSCNSAGGSRSRLREIAFVPASNNEMIYQALSGLSLNAKESALNKEPGSSTTIEMTAALSASV</sequence>
<feature type="compositionally biased region" description="Polar residues" evidence="1">
    <location>
        <begin position="283"/>
        <end position="292"/>
    </location>
</feature>
<gene>
    <name evidence="2" type="ORF">BGZ65_005508</name>
</gene>
<accession>A0A9P6JHL6</accession>
<dbReference type="OrthoDB" id="2265579at2759"/>
<dbReference type="Proteomes" id="UP000749646">
    <property type="component" value="Unassembled WGS sequence"/>
</dbReference>
<evidence type="ECO:0000313" key="3">
    <source>
        <dbReference type="Proteomes" id="UP000749646"/>
    </source>
</evidence>
<evidence type="ECO:0000256" key="1">
    <source>
        <dbReference type="SAM" id="MobiDB-lite"/>
    </source>
</evidence>
<dbReference type="EMBL" id="JAAAHW010003900">
    <property type="protein sequence ID" value="KAF9980131.1"/>
    <property type="molecule type" value="Genomic_DNA"/>
</dbReference>
<dbReference type="AlphaFoldDB" id="A0A9P6JHL6"/>
<name>A0A9P6JHL6_9FUNG</name>
<feature type="compositionally biased region" description="Polar residues" evidence="1">
    <location>
        <begin position="351"/>
        <end position="362"/>
    </location>
</feature>
<proteinExistence type="predicted"/>
<feature type="region of interest" description="Disordered" evidence="1">
    <location>
        <begin position="312"/>
        <end position="362"/>
    </location>
</feature>
<evidence type="ECO:0000313" key="2">
    <source>
        <dbReference type="EMBL" id="KAF9980131.1"/>
    </source>
</evidence>
<organism evidence="2 3">
    <name type="scientific">Modicella reniformis</name>
    <dbReference type="NCBI Taxonomy" id="1440133"/>
    <lineage>
        <taxon>Eukaryota</taxon>
        <taxon>Fungi</taxon>
        <taxon>Fungi incertae sedis</taxon>
        <taxon>Mucoromycota</taxon>
        <taxon>Mortierellomycotina</taxon>
        <taxon>Mortierellomycetes</taxon>
        <taxon>Mortierellales</taxon>
        <taxon>Mortierellaceae</taxon>
        <taxon>Modicella</taxon>
    </lineage>
</organism>
<keyword evidence="3" id="KW-1185">Reference proteome</keyword>
<feature type="compositionally biased region" description="Polar residues" evidence="1">
    <location>
        <begin position="334"/>
        <end position="344"/>
    </location>
</feature>
<comment type="caution">
    <text evidence="2">The sequence shown here is derived from an EMBL/GenBank/DDBJ whole genome shotgun (WGS) entry which is preliminary data.</text>
</comment>
<feature type="region of interest" description="Disordered" evidence="1">
    <location>
        <begin position="233"/>
        <end position="298"/>
    </location>
</feature>